<dbReference type="InterPro" id="IPR001647">
    <property type="entry name" value="HTH_TetR"/>
</dbReference>
<dbReference type="GO" id="GO:0003677">
    <property type="term" value="F:DNA binding"/>
    <property type="evidence" value="ECO:0007669"/>
    <property type="project" value="UniProtKB-UniRule"/>
</dbReference>
<name>A0A9D9N9A6_9BACT</name>
<comment type="caution">
    <text evidence="5">The sequence shown here is derived from an EMBL/GenBank/DDBJ whole genome shotgun (WGS) entry which is preliminary data.</text>
</comment>
<dbReference type="Gene3D" id="1.10.357.10">
    <property type="entry name" value="Tetracycline Repressor, domain 2"/>
    <property type="match status" value="1"/>
</dbReference>
<feature type="DNA-binding region" description="H-T-H motif" evidence="2">
    <location>
        <begin position="27"/>
        <end position="46"/>
    </location>
</feature>
<keyword evidence="3" id="KW-1133">Transmembrane helix</keyword>
<dbReference type="EMBL" id="JADIME010000031">
    <property type="protein sequence ID" value="MBO8464899.1"/>
    <property type="molecule type" value="Genomic_DNA"/>
</dbReference>
<gene>
    <name evidence="5" type="ORF">IAB93_02745</name>
</gene>
<evidence type="ECO:0000256" key="3">
    <source>
        <dbReference type="SAM" id="Phobius"/>
    </source>
</evidence>
<proteinExistence type="predicted"/>
<organism evidence="5 6">
    <name type="scientific">Candidatus Merdivivens pullistercoris</name>
    <dbReference type="NCBI Taxonomy" id="2840873"/>
    <lineage>
        <taxon>Bacteria</taxon>
        <taxon>Pseudomonadati</taxon>
        <taxon>Bacteroidota</taxon>
        <taxon>Bacteroidia</taxon>
        <taxon>Bacteroidales</taxon>
        <taxon>Muribaculaceae</taxon>
        <taxon>Muribaculaceae incertae sedis</taxon>
        <taxon>Candidatus Merdivivens</taxon>
    </lineage>
</organism>
<evidence type="ECO:0000259" key="4">
    <source>
        <dbReference type="PROSITE" id="PS50977"/>
    </source>
</evidence>
<feature type="domain" description="HTH tetR-type" evidence="4">
    <location>
        <begin position="4"/>
        <end position="64"/>
    </location>
</feature>
<dbReference type="PROSITE" id="PS50977">
    <property type="entry name" value="HTH_TETR_2"/>
    <property type="match status" value="1"/>
</dbReference>
<evidence type="ECO:0000256" key="1">
    <source>
        <dbReference type="ARBA" id="ARBA00023125"/>
    </source>
</evidence>
<keyword evidence="3" id="KW-0472">Membrane</keyword>
<dbReference type="InterPro" id="IPR009057">
    <property type="entry name" value="Homeodomain-like_sf"/>
</dbReference>
<keyword evidence="1 2" id="KW-0238">DNA-binding</keyword>
<reference evidence="5" key="1">
    <citation type="submission" date="2020-10" db="EMBL/GenBank/DDBJ databases">
        <authorList>
            <person name="Gilroy R."/>
        </authorList>
    </citation>
    <scope>NUCLEOTIDE SEQUENCE</scope>
    <source>
        <strain evidence="5">10037</strain>
    </source>
</reference>
<protein>
    <submittedName>
        <fullName evidence="5">TetR/AcrR family transcriptional regulator</fullName>
    </submittedName>
</protein>
<evidence type="ECO:0000256" key="2">
    <source>
        <dbReference type="PROSITE-ProRule" id="PRU00335"/>
    </source>
</evidence>
<sequence length="209" mass="24665">MELKETEKRLLEAVSKVVEEEGFTKIGINRIARQAQCDKVLIYRYFGGLDGLLVAWAKRYDFYSFAYSEFSNQVIQAKSSNLREIIKKVLLKQLEYLKENQLMQELYIWELSGNSSFRVIQIEREKSGHKLQQELEKRLNGQCVDCKFYITVIIAAINYIVLFTRQYNMFNGIDFSQSETWNKLEKIISDYVDMFFEVKSNVNIKSNKQ</sequence>
<dbReference type="SUPFAM" id="SSF46689">
    <property type="entry name" value="Homeodomain-like"/>
    <property type="match status" value="1"/>
</dbReference>
<dbReference type="AlphaFoldDB" id="A0A9D9N9A6"/>
<dbReference type="Pfam" id="PF00440">
    <property type="entry name" value="TetR_N"/>
    <property type="match status" value="1"/>
</dbReference>
<evidence type="ECO:0000313" key="6">
    <source>
        <dbReference type="Proteomes" id="UP000823597"/>
    </source>
</evidence>
<reference evidence="5" key="2">
    <citation type="journal article" date="2021" name="PeerJ">
        <title>Extensive microbial diversity within the chicken gut microbiome revealed by metagenomics and culture.</title>
        <authorList>
            <person name="Gilroy R."/>
            <person name="Ravi A."/>
            <person name="Getino M."/>
            <person name="Pursley I."/>
            <person name="Horton D.L."/>
            <person name="Alikhan N.F."/>
            <person name="Baker D."/>
            <person name="Gharbi K."/>
            <person name="Hall N."/>
            <person name="Watson M."/>
            <person name="Adriaenssens E.M."/>
            <person name="Foster-Nyarko E."/>
            <person name="Jarju S."/>
            <person name="Secka A."/>
            <person name="Antonio M."/>
            <person name="Oren A."/>
            <person name="Chaudhuri R.R."/>
            <person name="La Ragione R."/>
            <person name="Hildebrand F."/>
            <person name="Pallen M.J."/>
        </authorList>
    </citation>
    <scope>NUCLEOTIDE SEQUENCE</scope>
    <source>
        <strain evidence="5">10037</strain>
    </source>
</reference>
<feature type="transmembrane region" description="Helical" evidence="3">
    <location>
        <begin position="148"/>
        <end position="164"/>
    </location>
</feature>
<evidence type="ECO:0000313" key="5">
    <source>
        <dbReference type="EMBL" id="MBO8464899.1"/>
    </source>
</evidence>
<keyword evidence="3" id="KW-0812">Transmembrane</keyword>
<accession>A0A9D9N9A6</accession>
<dbReference type="Proteomes" id="UP000823597">
    <property type="component" value="Unassembled WGS sequence"/>
</dbReference>